<dbReference type="PANTHER" id="PTHR15138">
    <property type="entry name" value="TRANSCRIPTION INITIATION FACTOR TFIID SUBUNIT 4"/>
    <property type="match status" value="1"/>
</dbReference>
<dbReference type="PROSITE" id="PS51879">
    <property type="entry name" value="RST"/>
    <property type="match status" value="1"/>
</dbReference>
<feature type="compositionally biased region" description="Polar residues" evidence="6">
    <location>
        <begin position="688"/>
        <end position="708"/>
    </location>
</feature>
<sequence length="778" mass="85484">MRRRSHPPNLPSCYKSNGHSSGLWEWDPVHGIRVHDIILGQSVGDDQQRRNGRMPQNILQVAGICKSENASIPVNGPDIHAPENEPQYLKLHKQSNQQPMVHEQATNRPNRLKQVPFALLLPVILPQLDKDKGMQLQTLYAKLKKNEIAKDGFVRIMRGIVGDQMLKLAVTKLQQSGTHQPHTQGGVSALLNHPRMQSAPMAKFTEPHSLPQLHQKVNSEPSHSISSTVNGREVSTSAPTQGLSRQQHIPMYGSGGSYHPLGGINTSSSASSIKSRPGGISQTADELTMPKLERPNTSNDPKIMQISSHSHLTSNISQQQGPANWKSSFSKGHISGPLSLSPFVKHEQIDNGQLNKSHMHGLQGLSSFSAGQPELKVPSLRTSNDKTVEPQSPGVGFLDSANAVSLHSESLSITSSEDSMPQGEPHLAATPGGNIVRTPSKKPSIGRKKPIESVSPPTSKKQKVSGALADQSIEQLIDVTAVSGVNLREEEEQLFSASKEDSRASEASRKFVQEEEETLILLEAPLQKKLADIMGKCGVKDMSNDVDRCLSLCLEERIRCLLCNLIRVSKQRIDTEKLGHYTVITSDVHHQLTMLNQKAREEWEKKQVEAEKSQKLSEPEGNNLADGDKEKDEYRGKAVKVNKEEDDKMRTTAANVAARAAVGGDDMLSKWQMMAEQARQKREGGTERPSNSQPSKNFGRETISTSGRSVEESKGSGKWGQSAPMSLGVTRKFGKNQSVPAQTKIARTISVKDVIAVLEREPQMSRSSLMHRLYNEVQ</sequence>
<feature type="compositionally biased region" description="Polar residues" evidence="6">
    <location>
        <begin position="215"/>
        <end position="247"/>
    </location>
</feature>
<feature type="region of interest" description="Disordered" evidence="6">
    <location>
        <begin position="603"/>
        <end position="646"/>
    </location>
</feature>
<feature type="compositionally biased region" description="Low complexity" evidence="6">
    <location>
        <begin position="409"/>
        <end position="419"/>
    </location>
</feature>
<evidence type="ECO:0000259" key="7">
    <source>
        <dbReference type="PROSITE" id="PS51879"/>
    </source>
</evidence>
<keyword evidence="5" id="KW-0539">Nucleus</keyword>
<feature type="region of interest" description="Disordered" evidence="6">
    <location>
        <begin position="674"/>
        <end position="725"/>
    </location>
</feature>
<gene>
    <name evidence="8" type="ORF">SAY86_028756</name>
</gene>
<dbReference type="CDD" id="cd08045">
    <property type="entry name" value="HFD_TAF4"/>
    <property type="match status" value="1"/>
</dbReference>
<feature type="compositionally biased region" description="Basic and acidic residues" evidence="6">
    <location>
        <begin position="626"/>
        <end position="646"/>
    </location>
</feature>
<evidence type="ECO:0000256" key="3">
    <source>
        <dbReference type="ARBA" id="ARBA00023015"/>
    </source>
</evidence>
<dbReference type="InterPro" id="IPR007900">
    <property type="entry name" value="TAF4_C"/>
</dbReference>
<dbReference type="Pfam" id="PF05236">
    <property type="entry name" value="TAF4"/>
    <property type="match status" value="1"/>
</dbReference>
<accession>A0AAN7RCI1</accession>
<dbReference type="GO" id="GO:0006367">
    <property type="term" value="P:transcription initiation at RNA polymerase II promoter"/>
    <property type="evidence" value="ECO:0007669"/>
    <property type="project" value="TreeGrafter"/>
</dbReference>
<dbReference type="PANTHER" id="PTHR15138:SF14">
    <property type="entry name" value="TRANSCRIPTION INITIATION FACTOR TFIID SUBUNIT 4"/>
    <property type="match status" value="1"/>
</dbReference>
<dbReference type="GO" id="GO:0003677">
    <property type="term" value="F:DNA binding"/>
    <property type="evidence" value="ECO:0007669"/>
    <property type="project" value="TreeGrafter"/>
</dbReference>
<keyword evidence="3" id="KW-0805">Transcription regulation</keyword>
<dbReference type="Gene3D" id="1.10.20.10">
    <property type="entry name" value="Histone, subunit A"/>
    <property type="match status" value="1"/>
</dbReference>
<comment type="subcellular location">
    <subcellularLocation>
        <location evidence="1">Nucleus</location>
    </subcellularLocation>
</comment>
<dbReference type="GO" id="GO:0016251">
    <property type="term" value="F:RNA polymerase II general transcription initiation factor activity"/>
    <property type="evidence" value="ECO:0007669"/>
    <property type="project" value="TreeGrafter"/>
</dbReference>
<feature type="region of interest" description="Disordered" evidence="6">
    <location>
        <begin position="214"/>
        <end position="304"/>
    </location>
</feature>
<dbReference type="AlphaFoldDB" id="A0AAN7RCI1"/>
<dbReference type="Pfam" id="PF12174">
    <property type="entry name" value="RST"/>
    <property type="match status" value="1"/>
</dbReference>
<dbReference type="Proteomes" id="UP001346149">
    <property type="component" value="Unassembled WGS sequence"/>
</dbReference>
<dbReference type="EMBL" id="JAXQNO010000006">
    <property type="protein sequence ID" value="KAK4796430.1"/>
    <property type="molecule type" value="Genomic_DNA"/>
</dbReference>
<evidence type="ECO:0000313" key="9">
    <source>
        <dbReference type="Proteomes" id="UP001346149"/>
    </source>
</evidence>
<feature type="region of interest" description="Disordered" evidence="6">
    <location>
        <begin position="409"/>
        <end position="467"/>
    </location>
</feature>
<reference evidence="8 9" key="1">
    <citation type="journal article" date="2023" name="Hortic Res">
        <title>Pangenome of water caltrop reveals structural variations and asymmetric subgenome divergence after allopolyploidization.</title>
        <authorList>
            <person name="Zhang X."/>
            <person name="Chen Y."/>
            <person name="Wang L."/>
            <person name="Yuan Y."/>
            <person name="Fang M."/>
            <person name="Shi L."/>
            <person name="Lu R."/>
            <person name="Comes H.P."/>
            <person name="Ma Y."/>
            <person name="Chen Y."/>
            <person name="Huang G."/>
            <person name="Zhou Y."/>
            <person name="Zheng Z."/>
            <person name="Qiu Y."/>
        </authorList>
    </citation>
    <scope>NUCLEOTIDE SEQUENCE [LARGE SCALE GENOMIC DNA]</scope>
    <source>
        <strain evidence="8">F231</strain>
    </source>
</reference>
<evidence type="ECO:0000256" key="1">
    <source>
        <dbReference type="ARBA" id="ARBA00004123"/>
    </source>
</evidence>
<dbReference type="InterPro" id="IPR009072">
    <property type="entry name" value="Histone-fold"/>
</dbReference>
<keyword evidence="4" id="KW-0804">Transcription</keyword>
<comment type="similarity">
    <text evidence="2">Belongs to the TAF4 family.</text>
</comment>
<evidence type="ECO:0000256" key="4">
    <source>
        <dbReference type="ARBA" id="ARBA00023163"/>
    </source>
</evidence>
<evidence type="ECO:0000256" key="5">
    <source>
        <dbReference type="ARBA" id="ARBA00023242"/>
    </source>
</evidence>
<dbReference type="GO" id="GO:0005669">
    <property type="term" value="C:transcription factor TFIID complex"/>
    <property type="evidence" value="ECO:0007669"/>
    <property type="project" value="InterPro"/>
</dbReference>
<evidence type="ECO:0000256" key="2">
    <source>
        <dbReference type="ARBA" id="ARBA00006178"/>
    </source>
</evidence>
<evidence type="ECO:0000256" key="6">
    <source>
        <dbReference type="SAM" id="MobiDB-lite"/>
    </source>
</evidence>
<keyword evidence="9" id="KW-1185">Reference proteome</keyword>
<dbReference type="GO" id="GO:0046982">
    <property type="term" value="F:protein heterodimerization activity"/>
    <property type="evidence" value="ECO:0007669"/>
    <property type="project" value="InterPro"/>
</dbReference>
<feature type="region of interest" description="Disordered" evidence="6">
    <location>
        <begin position="311"/>
        <end position="330"/>
    </location>
</feature>
<proteinExistence type="inferred from homology"/>
<feature type="domain" description="RST" evidence="7">
    <location>
        <begin position="108"/>
        <end position="179"/>
    </location>
</feature>
<feature type="compositionally biased region" description="Polar residues" evidence="6">
    <location>
        <begin position="295"/>
        <end position="304"/>
    </location>
</feature>
<dbReference type="InterPro" id="IPR045144">
    <property type="entry name" value="TAF4"/>
</dbReference>
<evidence type="ECO:0000313" key="8">
    <source>
        <dbReference type="EMBL" id="KAK4796430.1"/>
    </source>
</evidence>
<dbReference type="InterPro" id="IPR022003">
    <property type="entry name" value="RST"/>
</dbReference>
<organism evidence="8 9">
    <name type="scientific">Trapa natans</name>
    <name type="common">Water chestnut</name>
    <dbReference type="NCBI Taxonomy" id="22666"/>
    <lineage>
        <taxon>Eukaryota</taxon>
        <taxon>Viridiplantae</taxon>
        <taxon>Streptophyta</taxon>
        <taxon>Embryophyta</taxon>
        <taxon>Tracheophyta</taxon>
        <taxon>Spermatophyta</taxon>
        <taxon>Magnoliopsida</taxon>
        <taxon>eudicotyledons</taxon>
        <taxon>Gunneridae</taxon>
        <taxon>Pentapetalae</taxon>
        <taxon>rosids</taxon>
        <taxon>malvids</taxon>
        <taxon>Myrtales</taxon>
        <taxon>Lythraceae</taxon>
        <taxon>Trapa</taxon>
    </lineage>
</organism>
<protein>
    <recommendedName>
        <fullName evidence="7">RST domain-containing protein</fullName>
    </recommendedName>
</protein>
<comment type="caution">
    <text evidence="8">The sequence shown here is derived from an EMBL/GenBank/DDBJ whole genome shotgun (WGS) entry which is preliminary data.</text>
</comment>
<feature type="compositionally biased region" description="Basic and acidic residues" evidence="6">
    <location>
        <begin position="603"/>
        <end position="618"/>
    </location>
</feature>
<name>A0AAN7RCI1_TRANT</name>